<dbReference type="OrthoDB" id="5414547at2759"/>
<evidence type="ECO:0000313" key="3">
    <source>
        <dbReference type="EMBL" id="KAA6409041.1"/>
    </source>
</evidence>
<reference evidence="3 4" key="1">
    <citation type="submission" date="2019-09" db="EMBL/GenBank/DDBJ databases">
        <title>The hologenome of the rock-dwelling lichen Lasallia pustulata.</title>
        <authorList>
            <person name="Greshake Tzovaras B."/>
            <person name="Segers F."/>
            <person name="Bicker A."/>
            <person name="Dal Grande F."/>
            <person name="Otte J."/>
            <person name="Hankeln T."/>
            <person name="Schmitt I."/>
            <person name="Ebersberger I."/>
        </authorList>
    </citation>
    <scope>NUCLEOTIDE SEQUENCE [LARGE SCALE GENOMIC DNA]</scope>
    <source>
        <strain evidence="3">A1-1</strain>
    </source>
</reference>
<evidence type="ECO:0000313" key="4">
    <source>
        <dbReference type="Proteomes" id="UP000324767"/>
    </source>
</evidence>
<dbReference type="Proteomes" id="UP000324767">
    <property type="component" value="Unassembled WGS sequence"/>
</dbReference>
<dbReference type="GO" id="GO:0000466">
    <property type="term" value="P:maturation of 5.8S rRNA from tricistronic rRNA transcript (SSU-rRNA, 5.8S rRNA, LSU-rRNA)"/>
    <property type="evidence" value="ECO:0007669"/>
    <property type="project" value="TreeGrafter"/>
</dbReference>
<dbReference type="GO" id="GO:0000294">
    <property type="term" value="P:nuclear-transcribed mRNA catabolic process, RNase MRP-dependent"/>
    <property type="evidence" value="ECO:0007669"/>
    <property type="project" value="TreeGrafter"/>
</dbReference>
<dbReference type="AlphaFoldDB" id="A0A5M8PI20"/>
<protein>
    <recommendedName>
        <fullName evidence="2">RNase MRP protein 1 RNA binding domain-containing protein</fullName>
    </recommendedName>
</protein>
<dbReference type="PANTHER" id="PTHR37792:SF1">
    <property type="entry name" value="RIBONUCLEASE MRP PROTEIN SUBUNIT RMP1"/>
    <property type="match status" value="1"/>
</dbReference>
<comment type="caution">
    <text evidence="3">The sequence shown here is derived from an EMBL/GenBank/DDBJ whole genome shotgun (WGS) entry which is preliminary data.</text>
</comment>
<accession>A0A5M8PI20</accession>
<feature type="domain" description="RNase MRP protein 1 RNA binding" evidence="2">
    <location>
        <begin position="25"/>
        <end position="109"/>
    </location>
</feature>
<gene>
    <name evidence="3" type="ORF">FRX48_07385</name>
</gene>
<feature type="region of interest" description="Disordered" evidence="1">
    <location>
        <begin position="172"/>
        <end position="231"/>
    </location>
</feature>
<dbReference type="EMBL" id="VXIT01000012">
    <property type="protein sequence ID" value="KAA6409041.1"/>
    <property type="molecule type" value="Genomic_DNA"/>
</dbReference>
<dbReference type="PANTHER" id="PTHR37792">
    <property type="entry name" value="RIBONUCLEASE MRP PROTEIN SUBUNIT RMP1"/>
    <property type="match status" value="1"/>
</dbReference>
<sequence>MQSSTVAAQMEREVKLGALQEASKLIHLLYHRNKNQHHHALWWKWLSMLQRSVAKLTRALEEKRCEQATTRMKHMRDVLLPGCYLSFTHMVADSQFSALGLVLLSELAKVARIIRPSTYAVCAREGTSPAGGVEGQSRDAEYLEDVGEAMPRRSTSKRFTGELGFNIADRGNLLDTGETGQTASGAAMPKTQDLNKHSASSEASAQVPCSWTRRQKRKGMNAIDDLFSGLD</sequence>
<dbReference type="GO" id="GO:0042134">
    <property type="term" value="F:rRNA primary transcript binding"/>
    <property type="evidence" value="ECO:0007669"/>
    <property type="project" value="InterPro"/>
</dbReference>
<dbReference type="GO" id="GO:0000172">
    <property type="term" value="C:ribonuclease MRP complex"/>
    <property type="evidence" value="ECO:0007669"/>
    <property type="project" value="InterPro"/>
</dbReference>
<dbReference type="CDD" id="cd22573">
    <property type="entry name" value="RMP1_RBD"/>
    <property type="match status" value="1"/>
</dbReference>
<proteinExistence type="predicted"/>
<dbReference type="InterPro" id="IPR047205">
    <property type="entry name" value="RMP1"/>
</dbReference>
<name>A0A5M8PI20_9LECA</name>
<organism evidence="3 4">
    <name type="scientific">Lasallia pustulata</name>
    <dbReference type="NCBI Taxonomy" id="136370"/>
    <lineage>
        <taxon>Eukaryota</taxon>
        <taxon>Fungi</taxon>
        <taxon>Dikarya</taxon>
        <taxon>Ascomycota</taxon>
        <taxon>Pezizomycotina</taxon>
        <taxon>Lecanoromycetes</taxon>
        <taxon>OSLEUM clade</taxon>
        <taxon>Umbilicariomycetidae</taxon>
        <taxon>Umbilicariales</taxon>
        <taxon>Umbilicariaceae</taxon>
        <taxon>Lasallia</taxon>
    </lineage>
</organism>
<dbReference type="Pfam" id="PF20945">
    <property type="entry name" value="RMP1"/>
    <property type="match status" value="1"/>
</dbReference>
<dbReference type="InterPro" id="IPR047204">
    <property type="entry name" value="RMP1_RBD"/>
</dbReference>
<feature type="compositionally biased region" description="Polar residues" evidence="1">
    <location>
        <begin position="197"/>
        <end position="209"/>
    </location>
</feature>
<evidence type="ECO:0000259" key="2">
    <source>
        <dbReference type="Pfam" id="PF20945"/>
    </source>
</evidence>
<evidence type="ECO:0000256" key="1">
    <source>
        <dbReference type="SAM" id="MobiDB-lite"/>
    </source>
</evidence>